<evidence type="ECO:0000313" key="1">
    <source>
        <dbReference type="EMBL" id="ACC63518.1"/>
    </source>
</evidence>
<reference evidence="1" key="1">
    <citation type="journal article" date="2010" name="Theor. Appl. Genet.">
        <title>CBF gene copy number variation at Frost Resistance-2 is associated with levels of freezing tolerance in temperate-climate cereals.</title>
        <authorList>
            <person name="Knox A.K."/>
            <person name="Dhillon T."/>
            <person name="Cheng H."/>
            <person name="Tondelli A."/>
            <person name="Pecchioni N."/>
            <person name="Stockinger E.J."/>
        </authorList>
    </citation>
    <scope>NUCLEOTIDE SEQUENCE</scope>
</reference>
<protein>
    <submittedName>
        <fullName evidence="1">Uncharacterized protein</fullName>
    </submittedName>
</protein>
<accession>C1IJB3</accession>
<dbReference type="AlphaFoldDB" id="C1IJB3"/>
<dbReference type="EMBL" id="EU593530">
    <property type="protein sequence ID" value="ACC63518.1"/>
    <property type="molecule type" value="Genomic_DNA"/>
</dbReference>
<name>C1IJB3_HORVV</name>
<proteinExistence type="predicted"/>
<organism evidence="1">
    <name type="scientific">Hordeum vulgare subsp. vulgare</name>
    <name type="common">Domesticated barley</name>
    <dbReference type="NCBI Taxonomy" id="112509"/>
    <lineage>
        <taxon>Eukaryota</taxon>
        <taxon>Viridiplantae</taxon>
        <taxon>Streptophyta</taxon>
        <taxon>Embryophyta</taxon>
        <taxon>Tracheophyta</taxon>
        <taxon>Spermatophyta</taxon>
        <taxon>Magnoliopsida</taxon>
        <taxon>Liliopsida</taxon>
        <taxon>Poales</taxon>
        <taxon>Poaceae</taxon>
        <taxon>BOP clade</taxon>
        <taxon>Pooideae</taxon>
        <taxon>Triticodae</taxon>
        <taxon>Triticeae</taxon>
        <taxon>Hordeinae</taxon>
        <taxon>Hordeum</taxon>
    </lineage>
</organism>
<sequence>MESHSPAPRIMHGCGRRDRIVVDIISFQEGSIIELTSTGTVRVTGSDEEEDGTIVKEEKPKTTNYPYQVHRKIHNTVAHEKPLCLTQVMGMVHPRER</sequence>